<dbReference type="AlphaFoldDB" id="A0A2U3MVC2"/>
<keyword evidence="1" id="KW-0732">Signal</keyword>
<protein>
    <submittedName>
        <fullName evidence="3">Spore Coat Protein U domain protein</fullName>
    </submittedName>
</protein>
<dbReference type="EMBL" id="OOGT01000012">
    <property type="protein sequence ID" value="SPL69303.1"/>
    <property type="molecule type" value="Genomic_DNA"/>
</dbReference>
<dbReference type="Pfam" id="PF05229">
    <property type="entry name" value="SCPU"/>
    <property type="match status" value="1"/>
</dbReference>
<dbReference type="InParanoid" id="A0A2U3MVC2"/>
<dbReference type="InterPro" id="IPR053167">
    <property type="entry name" value="Spore_coat_component"/>
</dbReference>
<keyword evidence="3" id="KW-0946">Virion</keyword>
<evidence type="ECO:0000256" key="1">
    <source>
        <dbReference type="SAM" id="SignalP"/>
    </source>
</evidence>
<evidence type="ECO:0000313" key="3">
    <source>
        <dbReference type="EMBL" id="SPL69303.1"/>
    </source>
</evidence>
<dbReference type="OrthoDB" id="8588792at2"/>
<dbReference type="InterPro" id="IPR007893">
    <property type="entry name" value="Spore_coat_U/FanG"/>
</dbReference>
<organism evidence="3 4">
    <name type="scientific">Acinetobacter stercoris</name>
    <dbReference type="NCBI Taxonomy" id="2126983"/>
    <lineage>
        <taxon>Bacteria</taxon>
        <taxon>Pseudomonadati</taxon>
        <taxon>Pseudomonadota</taxon>
        <taxon>Gammaproteobacteria</taxon>
        <taxon>Moraxellales</taxon>
        <taxon>Moraxellaceae</taxon>
        <taxon>Acinetobacter</taxon>
    </lineage>
</organism>
<evidence type="ECO:0000259" key="2">
    <source>
        <dbReference type="Pfam" id="PF05229"/>
    </source>
</evidence>
<dbReference type="Proteomes" id="UP000245974">
    <property type="component" value="Unassembled WGS sequence"/>
</dbReference>
<name>A0A2U3MVC2_9GAMM</name>
<dbReference type="SMART" id="SM00972">
    <property type="entry name" value="SCPU"/>
    <property type="match status" value="1"/>
</dbReference>
<accession>A0A2U3MVC2</accession>
<feature type="chain" id="PRO_5015488833" evidence="1">
    <location>
        <begin position="42"/>
        <end position="340"/>
    </location>
</feature>
<dbReference type="PANTHER" id="PTHR37089:SF1">
    <property type="entry name" value="MEMBRANE PROTEIN"/>
    <property type="match status" value="1"/>
</dbReference>
<proteinExistence type="predicted"/>
<keyword evidence="3" id="KW-0167">Capsid protein</keyword>
<gene>
    <name evidence="3" type="ORF">KPC_0481</name>
</gene>
<reference evidence="4" key="1">
    <citation type="submission" date="2018-03" db="EMBL/GenBank/DDBJ databases">
        <authorList>
            <person name="Blom J."/>
        </authorList>
    </citation>
    <scope>NUCLEOTIDE SEQUENCE [LARGE SCALE GENOMIC DNA]</scope>
    <source>
        <strain evidence="4">KPC-SM-21</strain>
    </source>
</reference>
<feature type="signal peptide" evidence="1">
    <location>
        <begin position="1"/>
        <end position="41"/>
    </location>
</feature>
<sequence length="340" mass="35987">MSVNIYFPNIFKAIAGNNLAIRWIALLLIFTIFMVANKAHAACTISGTTSSSYNYTATTINSDATINYTGTITCTDNSNNIGTSKYMCMKAVFTGTTTANNSISMPYTVTGTISGAGNTTNLTSNTWYGPSTTVTNTNKSINYSISIKVPARTGTLFAYPKGTYVGNVQLYWDMQANSSSVCEGNSGGGWDSGNATLTANYIVPSLCQLNSTSNVDFGNIADIGITKKDYLAQGAISTTCNVSMPYSIYLGDGNNRVSGGFRRMANTNSEYIPYQLYKDSSYSTVWENTGSSSVGGAGGVNLTGTGNAQNTSVYGKIPKGTNIASRSGNYTDSVVVTVTY</sequence>
<feature type="domain" description="Spore coat protein U/FanG" evidence="2">
    <location>
        <begin position="195"/>
        <end position="337"/>
    </location>
</feature>
<dbReference type="PANTHER" id="PTHR37089">
    <property type="entry name" value="PROTEIN U-RELATED"/>
    <property type="match status" value="1"/>
</dbReference>
<dbReference type="RefSeq" id="WP_121972843.1">
    <property type="nucleotide sequence ID" value="NZ_OOGT01000012.1"/>
</dbReference>
<evidence type="ECO:0000313" key="4">
    <source>
        <dbReference type="Proteomes" id="UP000245974"/>
    </source>
</evidence>
<keyword evidence="4" id="KW-1185">Reference proteome</keyword>